<dbReference type="CDD" id="cd04873">
    <property type="entry name" value="ACT_UUR-ACR-like"/>
    <property type="match status" value="1"/>
</dbReference>
<feature type="region of interest" description="Disordered" evidence="6">
    <location>
        <begin position="175"/>
        <end position="195"/>
    </location>
</feature>
<feature type="domain" description="HTH myb-type" evidence="9">
    <location>
        <begin position="95"/>
        <end position="151"/>
    </location>
</feature>
<evidence type="ECO:0000256" key="2">
    <source>
        <dbReference type="ARBA" id="ARBA00023015"/>
    </source>
</evidence>
<dbReference type="InterPro" id="IPR006447">
    <property type="entry name" value="Myb_dom_plants"/>
</dbReference>
<feature type="domain" description="Myb-like" evidence="7">
    <location>
        <begin position="9"/>
        <end position="62"/>
    </location>
</feature>
<comment type="subcellular location">
    <subcellularLocation>
        <location evidence="1">Nucleus</location>
    </subcellularLocation>
</comment>
<dbReference type="AlphaFoldDB" id="A0A8D9I6D4"/>
<gene>
    <name evidence="11" type="ORF">BRAPAZ1V2_A10P32510.2</name>
</gene>
<dbReference type="PROSITE" id="PS50090">
    <property type="entry name" value="MYB_LIKE"/>
    <property type="match status" value="2"/>
</dbReference>
<keyword evidence="2" id="KW-0805">Transcription regulation</keyword>
<accession>A0A8D9I6D4</accession>
<dbReference type="GO" id="GO:0005634">
    <property type="term" value="C:nucleus"/>
    <property type="evidence" value="ECO:0007669"/>
    <property type="project" value="UniProtKB-SubCell"/>
</dbReference>
<dbReference type="EMBL" id="LS974626">
    <property type="protein sequence ID" value="CAG7912005.1"/>
    <property type="molecule type" value="Genomic_DNA"/>
</dbReference>
<evidence type="ECO:0000256" key="3">
    <source>
        <dbReference type="ARBA" id="ARBA00023125"/>
    </source>
</evidence>
<dbReference type="FunFam" id="1.10.10.60:FF:000009">
    <property type="entry name" value="transcription factor MYB1R1"/>
    <property type="match status" value="1"/>
</dbReference>
<dbReference type="NCBIfam" id="TIGR01557">
    <property type="entry name" value="myb_SHAQKYF"/>
    <property type="match status" value="1"/>
</dbReference>
<evidence type="ECO:0000256" key="1">
    <source>
        <dbReference type="ARBA" id="ARBA00004123"/>
    </source>
</evidence>
<feature type="domain" description="ACT" evidence="10">
    <location>
        <begin position="431"/>
        <end position="508"/>
    </location>
</feature>
<dbReference type="SUPFAM" id="SSF46689">
    <property type="entry name" value="Homeodomain-like"/>
    <property type="match status" value="2"/>
</dbReference>
<sequence length="508" mass="57052">LFTPTTHKSLDMASSQWTRSEDKMFEHALVLFPEGPPNRWEIIADQLQKSAGEVKEHYEALVHDVIEIDSGRVHVPYYMDDSAGQISFESKHGENERKRGTPWSESEHKLFLVGLKRYGKGDWRSISRNVVVTRTPTQVASHAQKYFLRQNSVKKERKRSSIHDITTVDTSLAMHGSNMDWNGQQGSPVQPQQQQQQQIMSEFEGRICVFDSSMALSNTIFSVSHLASFTPSSATSCQTRFPALTSPPDLTPAFFADLRVIPLSTRRSIRNRVYASINNIDVATPSHQKMEDDDDDDFVPMPMVLIDQDADPEATIVQLSFGDRLGALIDTMRALKDLGLDVIKGTVSTEGSVKQTKFSITKLDTGRKVEDPDSLEQIRLTIINNLLKYHPECSDQLAMGETFGIKAPEKKIDVDIATHIHVKEDGPKRSLLCIETADRPGLVVEMIKVMADINIDVESAEIDTEGLVAKDKFHVSYQGQALNSSLAQVLVNCLRYFLRRPETDIDSY</sequence>
<dbReference type="Pfam" id="PF23082">
    <property type="entry name" value="Myb_DNA-binding_2"/>
    <property type="match status" value="1"/>
</dbReference>
<dbReference type="GO" id="GO:0003677">
    <property type="term" value="F:DNA binding"/>
    <property type="evidence" value="ECO:0007669"/>
    <property type="project" value="UniProtKB-KW"/>
</dbReference>
<evidence type="ECO:0000259" key="7">
    <source>
        <dbReference type="PROSITE" id="PS50090"/>
    </source>
</evidence>
<feature type="compositionally biased region" description="Low complexity" evidence="6">
    <location>
        <begin position="183"/>
        <end position="195"/>
    </location>
</feature>
<evidence type="ECO:0000313" key="12">
    <source>
        <dbReference type="Proteomes" id="UP000694005"/>
    </source>
</evidence>
<dbReference type="PROSITE" id="PS51294">
    <property type="entry name" value="HTH_MYB"/>
    <property type="match status" value="1"/>
</dbReference>
<feature type="domain" description="Myb-like" evidence="7">
    <location>
        <begin position="95"/>
        <end position="147"/>
    </location>
</feature>
<keyword evidence="5" id="KW-0539">Nucleus</keyword>
<evidence type="ECO:0000259" key="10">
    <source>
        <dbReference type="PROSITE" id="PS51671"/>
    </source>
</evidence>
<dbReference type="SMART" id="SM00717">
    <property type="entry name" value="SANT"/>
    <property type="match status" value="2"/>
</dbReference>
<evidence type="ECO:0000256" key="6">
    <source>
        <dbReference type="SAM" id="MobiDB-lite"/>
    </source>
</evidence>
<protein>
    <submittedName>
        <fullName evidence="11">Uncharacterized protein</fullName>
    </submittedName>
</protein>
<proteinExistence type="predicted"/>
<evidence type="ECO:0000313" key="11">
    <source>
        <dbReference type="EMBL" id="CAG7912005.1"/>
    </source>
</evidence>
<keyword evidence="4" id="KW-0804">Transcription</keyword>
<evidence type="ECO:0000259" key="9">
    <source>
        <dbReference type="PROSITE" id="PS51294"/>
    </source>
</evidence>
<organism evidence="11 12">
    <name type="scientific">Brassica campestris</name>
    <name type="common">Field mustard</name>
    <dbReference type="NCBI Taxonomy" id="3711"/>
    <lineage>
        <taxon>Eukaryota</taxon>
        <taxon>Viridiplantae</taxon>
        <taxon>Streptophyta</taxon>
        <taxon>Embryophyta</taxon>
        <taxon>Tracheophyta</taxon>
        <taxon>Spermatophyta</taxon>
        <taxon>Magnoliopsida</taxon>
        <taxon>eudicotyledons</taxon>
        <taxon>Gunneridae</taxon>
        <taxon>Pentapetalae</taxon>
        <taxon>rosids</taxon>
        <taxon>malvids</taxon>
        <taxon>Brassicales</taxon>
        <taxon>Brassicaceae</taxon>
        <taxon>Brassiceae</taxon>
        <taxon>Brassica</taxon>
    </lineage>
</organism>
<dbReference type="InterPro" id="IPR001005">
    <property type="entry name" value="SANT/Myb"/>
</dbReference>
<dbReference type="PROSITE" id="PS51671">
    <property type="entry name" value="ACT"/>
    <property type="match status" value="1"/>
</dbReference>
<dbReference type="FunFam" id="1.10.10.60:FF:000154">
    <property type="entry name" value="Transcription factor SRM1"/>
    <property type="match status" value="1"/>
</dbReference>
<dbReference type="Proteomes" id="UP000694005">
    <property type="component" value="Chromosome A10"/>
</dbReference>
<dbReference type="GO" id="GO:0010468">
    <property type="term" value="P:regulation of gene expression"/>
    <property type="evidence" value="ECO:0007669"/>
    <property type="project" value="UniProtKB-ARBA"/>
</dbReference>
<dbReference type="InterPro" id="IPR017930">
    <property type="entry name" value="Myb_dom"/>
</dbReference>
<dbReference type="InterPro" id="IPR045865">
    <property type="entry name" value="ACT-like_dom_sf"/>
</dbReference>
<dbReference type="Pfam" id="PF00249">
    <property type="entry name" value="Myb_DNA-binding"/>
    <property type="match status" value="1"/>
</dbReference>
<dbReference type="PANTHER" id="PTHR44042">
    <property type="entry name" value="DUPLICATED HOMEODOMAIN-LIKE SUPERFAMILY PROTEIN-RELATED"/>
    <property type="match status" value="1"/>
</dbReference>
<dbReference type="InterPro" id="IPR002912">
    <property type="entry name" value="ACT_dom"/>
</dbReference>
<dbReference type="PROSITE" id="PS51293">
    <property type="entry name" value="SANT"/>
    <property type="match status" value="1"/>
</dbReference>
<dbReference type="CDD" id="cd00167">
    <property type="entry name" value="SANT"/>
    <property type="match status" value="2"/>
</dbReference>
<feature type="domain" description="SANT" evidence="8">
    <location>
        <begin position="98"/>
        <end position="151"/>
    </location>
</feature>
<dbReference type="InterPro" id="IPR009057">
    <property type="entry name" value="Homeodomain-like_sf"/>
</dbReference>
<evidence type="ECO:0000256" key="4">
    <source>
        <dbReference type="ARBA" id="ARBA00023163"/>
    </source>
</evidence>
<dbReference type="PANTHER" id="PTHR44042:SF15">
    <property type="entry name" value="DUPLICATED HOMEODOMAIN-LIKE SUPERFAMILY PROTEIN"/>
    <property type="match status" value="1"/>
</dbReference>
<dbReference type="Gene3D" id="1.10.10.60">
    <property type="entry name" value="Homeodomain-like"/>
    <property type="match status" value="2"/>
</dbReference>
<feature type="non-terminal residue" evidence="11">
    <location>
        <position position="1"/>
    </location>
</feature>
<name>A0A8D9I6D4_BRACM</name>
<evidence type="ECO:0000259" key="8">
    <source>
        <dbReference type="PROSITE" id="PS51293"/>
    </source>
</evidence>
<reference evidence="11 12" key="1">
    <citation type="submission" date="2021-07" db="EMBL/GenBank/DDBJ databases">
        <authorList>
            <consortium name="Genoscope - CEA"/>
            <person name="William W."/>
        </authorList>
    </citation>
    <scope>NUCLEOTIDE SEQUENCE [LARGE SCALE GENOMIC DNA]</scope>
</reference>
<dbReference type="SUPFAM" id="SSF55021">
    <property type="entry name" value="ACT-like"/>
    <property type="match status" value="1"/>
</dbReference>
<keyword evidence="3" id="KW-0238">DNA-binding</keyword>
<evidence type="ECO:0000256" key="5">
    <source>
        <dbReference type="ARBA" id="ARBA00023242"/>
    </source>
</evidence>
<dbReference type="InterPro" id="IPR017884">
    <property type="entry name" value="SANT_dom"/>
</dbReference>